<dbReference type="OrthoDB" id="9794330at2"/>
<evidence type="ECO:0000256" key="2">
    <source>
        <dbReference type="ARBA" id="ARBA00023125"/>
    </source>
</evidence>
<organism evidence="8 11">
    <name type="scientific">Faecalibacterium prausnitzii</name>
    <dbReference type="NCBI Taxonomy" id="853"/>
    <lineage>
        <taxon>Bacteria</taxon>
        <taxon>Bacillati</taxon>
        <taxon>Bacillota</taxon>
        <taxon>Clostridia</taxon>
        <taxon>Eubacteriales</taxon>
        <taxon>Oscillospiraceae</taxon>
        <taxon>Faecalibacterium</taxon>
    </lineage>
</organism>
<evidence type="ECO:0000313" key="9">
    <source>
        <dbReference type="EMBL" id="RAW54013.1"/>
    </source>
</evidence>
<dbReference type="EMBL" id="JAGZAM010000020">
    <property type="protein sequence ID" value="MBS5688330.1"/>
    <property type="molecule type" value="Genomic_DNA"/>
</dbReference>
<dbReference type="RefSeq" id="WP_015536701.1">
    <property type="nucleotide sequence ID" value="NZ_CP065382.1"/>
</dbReference>
<evidence type="ECO:0000313" key="12">
    <source>
        <dbReference type="Proteomes" id="UP000251281"/>
    </source>
</evidence>
<dbReference type="Proteomes" id="UP000251281">
    <property type="component" value="Unassembled WGS sequence"/>
</dbReference>
<sequence length="118" mass="13294">MSNSLYTCNCDVIHEDIVNDVKGKMQPKDDYIQLASLFKLFGDGTRVQILHALEQSEMCVCDLAVLLGVTKSAISHQLKALRLAGLVKFRREAQIVYYSLADDHVKEIIDKGFEHLRG</sequence>
<dbReference type="GO" id="GO:0003700">
    <property type="term" value="F:DNA-binding transcription factor activity"/>
    <property type="evidence" value="ECO:0007669"/>
    <property type="project" value="InterPro"/>
</dbReference>
<evidence type="ECO:0000313" key="7">
    <source>
        <dbReference type="EMBL" id="MSC63107.1"/>
    </source>
</evidence>
<dbReference type="NCBIfam" id="NF033788">
    <property type="entry name" value="HTH_metalloreg"/>
    <property type="match status" value="1"/>
</dbReference>
<evidence type="ECO:0000256" key="1">
    <source>
        <dbReference type="ARBA" id="ARBA00023015"/>
    </source>
</evidence>
<evidence type="ECO:0000313" key="13">
    <source>
        <dbReference type="Proteomes" id="UP000260991"/>
    </source>
</evidence>
<dbReference type="AlphaFoldDB" id="A0A2A7BAG3"/>
<dbReference type="InterPro" id="IPR036388">
    <property type="entry name" value="WH-like_DNA-bd_sf"/>
</dbReference>
<dbReference type="InterPro" id="IPR036390">
    <property type="entry name" value="WH_DNA-bd_sf"/>
</dbReference>
<dbReference type="EMBL" id="WKQN01000005">
    <property type="protein sequence ID" value="MSC63107.1"/>
    <property type="molecule type" value="Genomic_DNA"/>
</dbReference>
<evidence type="ECO:0000256" key="3">
    <source>
        <dbReference type="ARBA" id="ARBA00023163"/>
    </source>
</evidence>
<dbReference type="Proteomes" id="UP000220438">
    <property type="component" value="Unassembled WGS sequence"/>
</dbReference>
<dbReference type="CDD" id="cd00090">
    <property type="entry name" value="HTH_ARSR"/>
    <property type="match status" value="1"/>
</dbReference>
<dbReference type="GeneID" id="90659369"/>
<evidence type="ECO:0000313" key="10">
    <source>
        <dbReference type="EMBL" id="RGB92334.1"/>
    </source>
</evidence>
<keyword evidence="2" id="KW-0238">DNA-binding</keyword>
<dbReference type="KEGG" id="fpra:CG447_05615"/>
<dbReference type="SMART" id="SM00418">
    <property type="entry name" value="HTH_ARSR"/>
    <property type="match status" value="1"/>
</dbReference>
<dbReference type="EMBL" id="NOUW01000038">
    <property type="protein sequence ID" value="PDX88394.1"/>
    <property type="molecule type" value="Genomic_DNA"/>
</dbReference>
<evidence type="ECO:0000313" key="11">
    <source>
        <dbReference type="Proteomes" id="UP000220438"/>
    </source>
</evidence>
<dbReference type="GO" id="GO:0046686">
    <property type="term" value="P:response to cadmium ion"/>
    <property type="evidence" value="ECO:0007669"/>
    <property type="project" value="UniProtKB-KW"/>
</dbReference>
<evidence type="ECO:0000313" key="8">
    <source>
        <dbReference type="EMBL" id="PDX88394.1"/>
    </source>
</evidence>
<feature type="domain" description="HTH arsR-type" evidence="5">
    <location>
        <begin position="26"/>
        <end position="118"/>
    </location>
</feature>
<dbReference type="PROSITE" id="PS50987">
    <property type="entry name" value="HTH_ARSR_2"/>
    <property type="match status" value="1"/>
</dbReference>
<evidence type="ECO:0000259" key="5">
    <source>
        <dbReference type="PROSITE" id="PS50987"/>
    </source>
</evidence>
<dbReference type="EMBL" id="PRLD01000034">
    <property type="protein sequence ID" value="RAW54013.1"/>
    <property type="molecule type" value="Genomic_DNA"/>
</dbReference>
<dbReference type="PANTHER" id="PTHR43132">
    <property type="entry name" value="ARSENICAL RESISTANCE OPERON REPRESSOR ARSR-RELATED"/>
    <property type="match status" value="1"/>
</dbReference>
<evidence type="ECO:0000313" key="14">
    <source>
        <dbReference type="Proteomes" id="UP000461506"/>
    </source>
</evidence>
<dbReference type="Pfam" id="PF01022">
    <property type="entry name" value="HTH_5"/>
    <property type="match status" value="1"/>
</dbReference>
<reference evidence="8 11" key="1">
    <citation type="journal article" date="2017" name="Front. Microbiol.">
        <title>New Insights into the Diversity of the Genus Faecalibacterium.</title>
        <authorList>
            <person name="Benevides L."/>
            <person name="Burman S."/>
            <person name="Martin R."/>
            <person name="Robert V."/>
            <person name="Thomas M."/>
            <person name="Miquel S."/>
            <person name="Chain F."/>
            <person name="Sokol H."/>
            <person name="Bermudez-Humaran L.G."/>
            <person name="Morrison M."/>
            <person name="Langella P."/>
            <person name="Azevedo V.A."/>
            <person name="Chatel J.M."/>
            <person name="Soares S."/>
        </authorList>
    </citation>
    <scope>NUCLEOTIDE SEQUENCE [LARGE SCALE GENOMIC DNA]</scope>
    <source>
        <strain evidence="8 11">AHMP21</strain>
    </source>
</reference>
<reference evidence="7 14" key="4">
    <citation type="journal article" date="2019" name="Nat. Med.">
        <title>A library of human gut bacterial isolates paired with longitudinal multiomics data enables mechanistic microbiome research.</title>
        <authorList>
            <person name="Poyet M."/>
            <person name="Groussin M."/>
            <person name="Gibbons S.M."/>
            <person name="Avila-Pacheco J."/>
            <person name="Jiang X."/>
            <person name="Kearney S.M."/>
            <person name="Perrotta A.R."/>
            <person name="Berdy B."/>
            <person name="Zhao S."/>
            <person name="Lieberman T.D."/>
            <person name="Swanson P.K."/>
            <person name="Smith M."/>
            <person name="Roesemann S."/>
            <person name="Alexander J.E."/>
            <person name="Rich S.A."/>
            <person name="Livny J."/>
            <person name="Vlamakis H."/>
            <person name="Clish C."/>
            <person name="Bullock K."/>
            <person name="Deik A."/>
            <person name="Scott J."/>
            <person name="Pierce K.A."/>
            <person name="Xavier R.J."/>
            <person name="Alm E.J."/>
        </authorList>
    </citation>
    <scope>NUCLEOTIDE SEQUENCE [LARGE SCALE GENOMIC DNA]</scope>
    <source>
        <strain evidence="7 14">BIOML-A1</strain>
    </source>
</reference>
<evidence type="ECO:0000256" key="4">
    <source>
        <dbReference type="ARBA" id="ARBA00043263"/>
    </source>
</evidence>
<reference evidence="9 12" key="2">
    <citation type="submission" date="2018-02" db="EMBL/GenBank/DDBJ databases">
        <title>Complete genome sequencing of Faecalibacterium prausnitzii strains isolated from the human gut.</title>
        <authorList>
            <person name="Fitzgerald B.C."/>
            <person name="Shkoporov A.N."/>
            <person name="Ross P.R."/>
            <person name="Hill C."/>
        </authorList>
    </citation>
    <scope>NUCLEOTIDE SEQUENCE [LARGE SCALE GENOMIC DNA]</scope>
    <source>
        <strain evidence="9 12">APC923/51-1</strain>
    </source>
</reference>
<dbReference type="PRINTS" id="PR00778">
    <property type="entry name" value="HTHARSR"/>
</dbReference>
<dbReference type="Proteomes" id="UP000733372">
    <property type="component" value="Unassembled WGS sequence"/>
</dbReference>
<reference evidence="6" key="5">
    <citation type="submission" date="2021-02" db="EMBL/GenBank/DDBJ databases">
        <title>Infant gut strain persistence is associated with maternal origin, phylogeny, and functional potential including surface adhesion and iron acquisition.</title>
        <authorList>
            <person name="Lou Y.C."/>
        </authorList>
    </citation>
    <scope>NUCLEOTIDE SEQUENCE</scope>
    <source>
        <strain evidence="6">L3_101_367G1_dasL3_101_367G1_metabat.metabat.26</strain>
    </source>
</reference>
<dbReference type="Proteomes" id="UP000260991">
    <property type="component" value="Unassembled WGS sequence"/>
</dbReference>
<keyword evidence="1" id="KW-0805">Transcription regulation</keyword>
<keyword evidence="3" id="KW-0804">Transcription</keyword>
<reference evidence="10 13" key="3">
    <citation type="submission" date="2018-08" db="EMBL/GenBank/DDBJ databases">
        <title>A genome reference for cultivated species of the human gut microbiota.</title>
        <authorList>
            <person name="Zou Y."/>
            <person name="Xue W."/>
            <person name="Luo G."/>
        </authorList>
    </citation>
    <scope>NUCLEOTIDE SEQUENCE [LARGE SCALE GENOMIC DNA]</scope>
    <source>
        <strain evidence="10 13">AF32-8AC</strain>
    </source>
</reference>
<comment type="caution">
    <text evidence="8">The sequence shown here is derived from an EMBL/GenBank/DDBJ whole genome shotgun (WGS) entry which is preliminary data.</text>
</comment>
<protein>
    <submittedName>
        <fullName evidence="6 8">Transcriptional regulator</fullName>
    </submittedName>
    <submittedName>
        <fullName evidence="7">Metalloregulator ArsR/SmtB family transcription factor</fullName>
    </submittedName>
</protein>
<dbReference type="InterPro" id="IPR051011">
    <property type="entry name" value="Metal_resp_trans_reg"/>
</dbReference>
<dbReference type="InterPro" id="IPR011991">
    <property type="entry name" value="ArsR-like_HTH"/>
</dbReference>
<name>A0A2A7BAG3_9FIRM</name>
<dbReference type="InterPro" id="IPR018334">
    <property type="entry name" value="ArsR_HTH"/>
</dbReference>
<dbReference type="PROSITE" id="PS00846">
    <property type="entry name" value="HTH_ARSR_1"/>
    <property type="match status" value="1"/>
</dbReference>
<accession>A0A2A7BAG3</accession>
<dbReference type="GO" id="GO:0003677">
    <property type="term" value="F:DNA binding"/>
    <property type="evidence" value="ECO:0007669"/>
    <property type="project" value="UniProtKB-KW"/>
</dbReference>
<gene>
    <name evidence="9" type="ORF">C4N24_14660</name>
    <name evidence="8" type="ORF">CHR61_13185</name>
    <name evidence="10" type="ORF">DWZ46_04450</name>
    <name evidence="7" type="ORF">GKD95_07100</name>
    <name evidence="6" type="ORF">KHW66_10115</name>
</gene>
<evidence type="ECO:0000313" key="6">
    <source>
        <dbReference type="EMBL" id="MBS5688330.1"/>
    </source>
</evidence>
<dbReference type="Proteomes" id="UP000461506">
    <property type="component" value="Unassembled WGS sequence"/>
</dbReference>
<dbReference type="Gene3D" id="1.10.10.10">
    <property type="entry name" value="Winged helix-like DNA-binding domain superfamily/Winged helix DNA-binding domain"/>
    <property type="match status" value="1"/>
</dbReference>
<dbReference type="EMBL" id="QVER01000004">
    <property type="protein sequence ID" value="RGB92334.1"/>
    <property type="molecule type" value="Genomic_DNA"/>
</dbReference>
<proteinExistence type="predicted"/>
<dbReference type="PANTHER" id="PTHR43132:SF6">
    <property type="entry name" value="HTH-TYPE TRANSCRIPTIONAL REPRESSOR CZRA"/>
    <property type="match status" value="1"/>
</dbReference>
<dbReference type="SUPFAM" id="SSF46785">
    <property type="entry name" value="Winged helix' DNA-binding domain"/>
    <property type="match status" value="1"/>
</dbReference>
<keyword evidence="4" id="KW-0105">Cadmium resistance</keyword>
<dbReference type="InterPro" id="IPR001845">
    <property type="entry name" value="HTH_ArsR_DNA-bd_dom"/>
</dbReference>